<evidence type="ECO:0000259" key="1">
    <source>
        <dbReference type="SMART" id="SM00530"/>
    </source>
</evidence>
<sequence>MNGLAASKTELGGPIALRILLGAQLRRLREAGGVSRGDAARAIRATESKISRLELGRSGFKQRDVADLLTLFGISADQDRESLLSLARRASAPGWWQQYGEVIPGWLELYIGLEEAASVLRTYEVQFVHGLLQTEDYARAVVGLRHSPDDPGEQERIERRVALRMRRQQLLERDAPRLWSVVDEAALRRPLGGRAVMRGQLRRLIELTDLPNLTLQVVPFRAGGHPAAGGAFTILRFAQPEIADLVYIEQISSALYLDKRPDVESYSEIMNELSLLASPRDTTRDVLAGILADT</sequence>
<comment type="caution">
    <text evidence="2">The sequence shown here is derived from an EMBL/GenBank/DDBJ whole genome shotgun (WGS) entry which is preliminary data.</text>
</comment>
<dbReference type="InterPro" id="IPR043917">
    <property type="entry name" value="DUF5753"/>
</dbReference>
<dbReference type="Gene3D" id="1.10.260.40">
    <property type="entry name" value="lambda repressor-like DNA-binding domains"/>
    <property type="match status" value="1"/>
</dbReference>
<protein>
    <submittedName>
        <fullName evidence="2">Helix-turn-helix transcriptional regulator</fullName>
    </submittedName>
</protein>
<evidence type="ECO:0000313" key="2">
    <source>
        <dbReference type="EMBL" id="GAA2459954.1"/>
    </source>
</evidence>
<dbReference type="SMART" id="SM00530">
    <property type="entry name" value="HTH_XRE"/>
    <property type="match status" value="1"/>
</dbReference>
<feature type="domain" description="HTH cro/C1-type" evidence="1">
    <location>
        <begin position="24"/>
        <end position="79"/>
    </location>
</feature>
<dbReference type="Pfam" id="PF19054">
    <property type="entry name" value="DUF5753"/>
    <property type="match status" value="1"/>
</dbReference>
<keyword evidence="3" id="KW-1185">Reference proteome</keyword>
<dbReference type="Proteomes" id="UP001501231">
    <property type="component" value="Unassembled WGS sequence"/>
</dbReference>
<name>A0ABP5XSF2_9ACTN</name>
<organism evidence="2 3">
    <name type="scientific">Actinomadura vinacea</name>
    <dbReference type="NCBI Taxonomy" id="115336"/>
    <lineage>
        <taxon>Bacteria</taxon>
        <taxon>Bacillati</taxon>
        <taxon>Actinomycetota</taxon>
        <taxon>Actinomycetes</taxon>
        <taxon>Streptosporangiales</taxon>
        <taxon>Thermomonosporaceae</taxon>
        <taxon>Actinomadura</taxon>
    </lineage>
</organism>
<proteinExistence type="predicted"/>
<dbReference type="InterPro" id="IPR010982">
    <property type="entry name" value="Lambda_DNA-bd_dom_sf"/>
</dbReference>
<dbReference type="SUPFAM" id="SSF47413">
    <property type="entry name" value="lambda repressor-like DNA-binding domains"/>
    <property type="match status" value="1"/>
</dbReference>
<dbReference type="InterPro" id="IPR001387">
    <property type="entry name" value="Cro/C1-type_HTH"/>
</dbReference>
<accession>A0ABP5XSF2</accession>
<dbReference type="EMBL" id="BAAARW010000050">
    <property type="protein sequence ID" value="GAA2459954.1"/>
    <property type="molecule type" value="Genomic_DNA"/>
</dbReference>
<dbReference type="RefSeq" id="WP_344598765.1">
    <property type="nucleotide sequence ID" value="NZ_BAAARW010000050.1"/>
</dbReference>
<dbReference type="Pfam" id="PF13560">
    <property type="entry name" value="HTH_31"/>
    <property type="match status" value="1"/>
</dbReference>
<dbReference type="CDD" id="cd00093">
    <property type="entry name" value="HTH_XRE"/>
    <property type="match status" value="1"/>
</dbReference>
<gene>
    <name evidence="2" type="ORF">GCM10010191_95430</name>
</gene>
<evidence type="ECO:0000313" key="3">
    <source>
        <dbReference type="Proteomes" id="UP001501231"/>
    </source>
</evidence>
<reference evidence="3" key="1">
    <citation type="journal article" date="2019" name="Int. J. Syst. Evol. Microbiol.">
        <title>The Global Catalogue of Microorganisms (GCM) 10K type strain sequencing project: providing services to taxonomists for standard genome sequencing and annotation.</title>
        <authorList>
            <consortium name="The Broad Institute Genomics Platform"/>
            <consortium name="The Broad Institute Genome Sequencing Center for Infectious Disease"/>
            <person name="Wu L."/>
            <person name="Ma J."/>
        </authorList>
    </citation>
    <scope>NUCLEOTIDE SEQUENCE [LARGE SCALE GENOMIC DNA]</scope>
    <source>
        <strain evidence="3">JCM 3325</strain>
    </source>
</reference>